<dbReference type="PANTHER" id="PTHR30086">
    <property type="entry name" value="ARGININE EXPORTER PROTEIN ARGO"/>
    <property type="match status" value="1"/>
</dbReference>
<evidence type="ECO:0000313" key="8">
    <source>
        <dbReference type="Proteomes" id="UP000186878"/>
    </source>
</evidence>
<protein>
    <submittedName>
        <fullName evidence="7">Lysine transporter LysE</fullName>
    </submittedName>
</protein>
<dbReference type="InterPro" id="IPR001123">
    <property type="entry name" value="LeuE-type"/>
</dbReference>
<comment type="caution">
    <text evidence="7">The sequence shown here is derived from an EMBL/GenBank/DDBJ whole genome shotgun (WGS) entry which is preliminary data.</text>
</comment>
<evidence type="ECO:0000256" key="6">
    <source>
        <dbReference type="SAM" id="Phobius"/>
    </source>
</evidence>
<dbReference type="PANTHER" id="PTHR30086:SF20">
    <property type="entry name" value="ARGININE EXPORTER PROTEIN ARGO-RELATED"/>
    <property type="match status" value="1"/>
</dbReference>
<proteinExistence type="predicted"/>
<organism evidence="7 8">
    <name type="scientific">Salinicola socius</name>
    <dbReference type="NCBI Taxonomy" id="404433"/>
    <lineage>
        <taxon>Bacteria</taxon>
        <taxon>Pseudomonadati</taxon>
        <taxon>Pseudomonadota</taxon>
        <taxon>Gammaproteobacteria</taxon>
        <taxon>Oceanospirillales</taxon>
        <taxon>Halomonadaceae</taxon>
        <taxon>Salinicola</taxon>
    </lineage>
</organism>
<evidence type="ECO:0000256" key="4">
    <source>
        <dbReference type="ARBA" id="ARBA00022989"/>
    </source>
</evidence>
<feature type="transmembrane region" description="Helical" evidence="6">
    <location>
        <begin position="81"/>
        <end position="98"/>
    </location>
</feature>
<comment type="subcellular location">
    <subcellularLocation>
        <location evidence="1">Cell membrane</location>
        <topology evidence="1">Multi-pass membrane protein</topology>
    </subcellularLocation>
</comment>
<dbReference type="EMBL" id="MSDO01000004">
    <property type="protein sequence ID" value="OLO05445.1"/>
    <property type="molecule type" value="Genomic_DNA"/>
</dbReference>
<dbReference type="OrthoDB" id="5638726at2"/>
<evidence type="ECO:0000313" key="7">
    <source>
        <dbReference type="EMBL" id="OLO05445.1"/>
    </source>
</evidence>
<dbReference type="GO" id="GO:0005886">
    <property type="term" value="C:plasma membrane"/>
    <property type="evidence" value="ECO:0007669"/>
    <property type="project" value="UniProtKB-SubCell"/>
</dbReference>
<keyword evidence="4 6" id="KW-1133">Transmembrane helix</keyword>
<dbReference type="Proteomes" id="UP000186878">
    <property type="component" value="Unassembled WGS sequence"/>
</dbReference>
<dbReference type="GO" id="GO:0015171">
    <property type="term" value="F:amino acid transmembrane transporter activity"/>
    <property type="evidence" value="ECO:0007669"/>
    <property type="project" value="TreeGrafter"/>
</dbReference>
<reference evidence="7 8" key="1">
    <citation type="submission" date="2016-12" db="EMBL/GenBank/DDBJ databases">
        <title>Draft genome sequences of strains Salinicola socius SMB35, Salinicola sp. MH3R3-1 and Chromohalobacter sp. SMB17 from the Verkhnekamsk potash mining region of Russia.</title>
        <authorList>
            <person name="Mavrodi D.V."/>
            <person name="Olsson B.E."/>
            <person name="Korsakova E.S."/>
            <person name="Pyankova A."/>
            <person name="Mavrodi O.V."/>
            <person name="Plotnikova E.G."/>
        </authorList>
    </citation>
    <scope>NUCLEOTIDE SEQUENCE [LARGE SCALE GENOMIC DNA]</scope>
    <source>
        <strain evidence="7 8">SMB35</strain>
    </source>
</reference>
<sequence>MRIPSFEIAIVGTSIVHGLLIGASLIVAIGAQNAFVLRQGLRREHGWLVAGICAVCDLLLVAAGVAGLAPLITSSSTGLQLARWGGVIWLLWQAALAFRRAFRAQAINLQDKENGASIGVSSPDARSVVVATLGVTLLNPHVYLDTVVMLGIIGGQQSSPAGFVIGASAASLVWFFGLVGLAHWLAPRLRDPRWWQGIDIAVGLIMLAIAWQLATRPL</sequence>
<feature type="transmembrane region" description="Helical" evidence="6">
    <location>
        <begin position="161"/>
        <end position="182"/>
    </location>
</feature>
<gene>
    <name evidence="7" type="ORF">BTW07_05150</name>
</gene>
<evidence type="ECO:0000256" key="1">
    <source>
        <dbReference type="ARBA" id="ARBA00004651"/>
    </source>
</evidence>
<feature type="transmembrane region" description="Helical" evidence="6">
    <location>
        <begin position="15"/>
        <end position="35"/>
    </location>
</feature>
<dbReference type="STRING" id="404433.BTW07_05150"/>
<keyword evidence="2" id="KW-1003">Cell membrane</keyword>
<evidence type="ECO:0000256" key="3">
    <source>
        <dbReference type="ARBA" id="ARBA00022692"/>
    </source>
</evidence>
<keyword evidence="5 6" id="KW-0472">Membrane</keyword>
<keyword evidence="8" id="KW-1185">Reference proteome</keyword>
<name>A0A1Q8SVF8_9GAMM</name>
<dbReference type="Pfam" id="PF01810">
    <property type="entry name" value="LysE"/>
    <property type="match status" value="1"/>
</dbReference>
<evidence type="ECO:0000256" key="2">
    <source>
        <dbReference type="ARBA" id="ARBA00022475"/>
    </source>
</evidence>
<evidence type="ECO:0000256" key="5">
    <source>
        <dbReference type="ARBA" id="ARBA00023136"/>
    </source>
</evidence>
<keyword evidence="3 6" id="KW-0812">Transmembrane</keyword>
<feature type="transmembrane region" description="Helical" evidence="6">
    <location>
        <begin position="47"/>
        <end position="69"/>
    </location>
</feature>
<accession>A0A1Q8SVF8</accession>
<feature type="transmembrane region" description="Helical" evidence="6">
    <location>
        <begin position="194"/>
        <end position="214"/>
    </location>
</feature>
<dbReference type="AlphaFoldDB" id="A0A1Q8SVF8"/>